<feature type="region of interest" description="Disordered" evidence="1">
    <location>
        <begin position="98"/>
        <end position="129"/>
    </location>
</feature>
<evidence type="ECO:0000313" key="2">
    <source>
        <dbReference type="EMBL" id="TNN55508.1"/>
    </source>
</evidence>
<dbReference type="Proteomes" id="UP000314294">
    <property type="component" value="Unassembled WGS sequence"/>
</dbReference>
<organism evidence="2 3">
    <name type="scientific">Liparis tanakae</name>
    <name type="common">Tanaka's snailfish</name>
    <dbReference type="NCBI Taxonomy" id="230148"/>
    <lineage>
        <taxon>Eukaryota</taxon>
        <taxon>Metazoa</taxon>
        <taxon>Chordata</taxon>
        <taxon>Craniata</taxon>
        <taxon>Vertebrata</taxon>
        <taxon>Euteleostomi</taxon>
        <taxon>Actinopterygii</taxon>
        <taxon>Neopterygii</taxon>
        <taxon>Teleostei</taxon>
        <taxon>Neoteleostei</taxon>
        <taxon>Acanthomorphata</taxon>
        <taxon>Eupercaria</taxon>
        <taxon>Perciformes</taxon>
        <taxon>Cottioidei</taxon>
        <taxon>Cottales</taxon>
        <taxon>Liparidae</taxon>
        <taxon>Liparis</taxon>
    </lineage>
</organism>
<proteinExistence type="predicted"/>
<protein>
    <submittedName>
        <fullName evidence="2">Uncharacterized protein</fullName>
    </submittedName>
</protein>
<sequence length="129" mass="14112">MGNRKPETFRGECVQPPRGAVLRLTERLPEPTSPAEQLKGPWLLGAGARSKAVVRGGYWEARLWTPVRASARVVRGFAGRGVAVGVGGERTLLRGKRSSCGAQMRNKRNQSPARAIKHSPRALFTGRRE</sequence>
<dbReference type="AlphaFoldDB" id="A0A4Z2GPC3"/>
<accession>A0A4Z2GPC3</accession>
<gene>
    <name evidence="2" type="ORF">EYF80_034250</name>
</gene>
<name>A0A4Z2GPC3_9TELE</name>
<dbReference type="EMBL" id="SRLO01000453">
    <property type="protein sequence ID" value="TNN55508.1"/>
    <property type="molecule type" value="Genomic_DNA"/>
</dbReference>
<keyword evidence="3" id="KW-1185">Reference proteome</keyword>
<reference evidence="2 3" key="1">
    <citation type="submission" date="2019-03" db="EMBL/GenBank/DDBJ databases">
        <title>First draft genome of Liparis tanakae, snailfish: a comprehensive survey of snailfish specific genes.</title>
        <authorList>
            <person name="Kim W."/>
            <person name="Song I."/>
            <person name="Jeong J.-H."/>
            <person name="Kim D."/>
            <person name="Kim S."/>
            <person name="Ryu S."/>
            <person name="Song J.Y."/>
            <person name="Lee S.K."/>
        </authorList>
    </citation>
    <scope>NUCLEOTIDE SEQUENCE [LARGE SCALE GENOMIC DNA]</scope>
    <source>
        <tissue evidence="2">Muscle</tissue>
    </source>
</reference>
<comment type="caution">
    <text evidence="2">The sequence shown here is derived from an EMBL/GenBank/DDBJ whole genome shotgun (WGS) entry which is preliminary data.</text>
</comment>
<evidence type="ECO:0000256" key="1">
    <source>
        <dbReference type="SAM" id="MobiDB-lite"/>
    </source>
</evidence>
<evidence type="ECO:0000313" key="3">
    <source>
        <dbReference type="Proteomes" id="UP000314294"/>
    </source>
</evidence>